<gene>
    <name evidence="1" type="ORF">RM538_01425</name>
</gene>
<evidence type="ECO:0000313" key="2">
    <source>
        <dbReference type="Proteomes" id="UP001254488"/>
    </source>
</evidence>
<organism evidence="1 2">
    <name type="scientific">Patiriisocius hiemis</name>
    <dbReference type="NCBI Taxonomy" id="3075604"/>
    <lineage>
        <taxon>Bacteria</taxon>
        <taxon>Pseudomonadati</taxon>
        <taxon>Bacteroidota</taxon>
        <taxon>Flavobacteriia</taxon>
        <taxon>Flavobacteriales</taxon>
        <taxon>Flavobacteriaceae</taxon>
        <taxon>Patiriisocius</taxon>
    </lineage>
</organism>
<dbReference type="EMBL" id="JAVRHZ010000001">
    <property type="protein sequence ID" value="MDT0554647.1"/>
    <property type="molecule type" value="Genomic_DNA"/>
</dbReference>
<reference evidence="1 2" key="1">
    <citation type="submission" date="2023-09" db="EMBL/GenBank/DDBJ databases">
        <authorList>
            <person name="Rey-Velasco X."/>
        </authorList>
    </citation>
    <scope>NUCLEOTIDE SEQUENCE [LARGE SCALE GENOMIC DNA]</scope>
    <source>
        <strain evidence="1 2">W242</strain>
    </source>
</reference>
<name>A0ABU2Y8Z8_9FLAO</name>
<keyword evidence="2" id="KW-1185">Reference proteome</keyword>
<dbReference type="RefSeq" id="WP_311331607.1">
    <property type="nucleotide sequence ID" value="NZ_JAVRHZ010000001.1"/>
</dbReference>
<proteinExistence type="predicted"/>
<protein>
    <submittedName>
        <fullName evidence="1">Uncharacterized protein</fullName>
    </submittedName>
</protein>
<comment type="caution">
    <text evidence="1">The sequence shown here is derived from an EMBL/GenBank/DDBJ whole genome shotgun (WGS) entry which is preliminary data.</text>
</comment>
<sequence>MLKPTLTLDNKTIPSSIREEAIKALQYFPELYDCEITFKFKENIKKSTMQAQPIISSLFGKKEDRKYIILISKKIQIDTEELSIFDIPSKVMVGWLGHELGHIMDYRSRGFFNMLVFGFKYLYSDAHIKEVERAADVFAIQHGMVDYILETKNFILNHASISEKYKAKLKRLYLSPEEIMHIVNESA</sequence>
<evidence type="ECO:0000313" key="1">
    <source>
        <dbReference type="EMBL" id="MDT0554647.1"/>
    </source>
</evidence>
<accession>A0ABU2Y8Z8</accession>
<dbReference type="Proteomes" id="UP001254488">
    <property type="component" value="Unassembled WGS sequence"/>
</dbReference>